<dbReference type="InterPro" id="IPR008255">
    <property type="entry name" value="Pyr_nucl-diS_OxRdtase_2_AS"/>
</dbReference>
<keyword evidence="1" id="KW-0285">Flavoprotein</keyword>
<dbReference type="InterPro" id="IPR036188">
    <property type="entry name" value="FAD/NAD-bd_sf"/>
</dbReference>
<keyword evidence="2" id="KW-0274">FAD</keyword>
<sequence>MAENKTEIEDVIIIGGGPAGLAAALYTARAGLNPLLFAGSPPGGQLMLTSDVENYPGFESILGPELIEKYRSHVKKFGVRIIDQNITEVQFSKSPFKVQTVDKTYQGKAIIIATGAKALWLGLENEQRLRGRGVSACATCDGFFFKNKVVAVVGGGDTAMEEALTLTKFATKIHLVHRRDIFRASKIMQTRVLKDPKIEVHYNSVITDVIGENRVEAIKLNSDSEIKVDGLFLAIGHKPDTEIFKGQIEVDKKGYINTSARIAIDNIKYQISPSTSSGSRVESRENIKMINQNSKINNLNKYNFNFQSATSIPGVFAAGDCVDYQYRQAGTAVGMGIAAALDVEKWLELNHK</sequence>
<dbReference type="PRINTS" id="PR00469">
    <property type="entry name" value="PNDRDTASEII"/>
</dbReference>
<dbReference type="STRING" id="1802056.A2954_01190"/>
<feature type="domain" description="FAD/NAD(P)-binding" evidence="6">
    <location>
        <begin position="10"/>
        <end position="261"/>
    </location>
</feature>
<evidence type="ECO:0000256" key="1">
    <source>
        <dbReference type="ARBA" id="ARBA00022630"/>
    </source>
</evidence>
<evidence type="ECO:0000256" key="4">
    <source>
        <dbReference type="ARBA" id="ARBA00023157"/>
    </source>
</evidence>
<name>A0A1F7IGF0_9BACT</name>
<evidence type="ECO:0000259" key="6">
    <source>
        <dbReference type="Pfam" id="PF07992"/>
    </source>
</evidence>
<dbReference type="InterPro" id="IPR050097">
    <property type="entry name" value="Ferredoxin-NADP_redctase_2"/>
</dbReference>
<dbReference type="AlphaFoldDB" id="A0A1F7IGF0"/>
<dbReference type="GO" id="GO:0016668">
    <property type="term" value="F:oxidoreductase activity, acting on a sulfur group of donors, NAD(P) as acceptor"/>
    <property type="evidence" value="ECO:0007669"/>
    <property type="project" value="UniProtKB-ARBA"/>
</dbReference>
<evidence type="ECO:0000256" key="5">
    <source>
        <dbReference type="ARBA" id="ARBA00023284"/>
    </source>
</evidence>
<dbReference type="PRINTS" id="PR00368">
    <property type="entry name" value="FADPNR"/>
</dbReference>
<accession>A0A1F7IGF0</accession>
<dbReference type="Pfam" id="PF07992">
    <property type="entry name" value="Pyr_redox_2"/>
    <property type="match status" value="1"/>
</dbReference>
<protein>
    <recommendedName>
        <fullName evidence="6">FAD/NAD(P)-binding domain-containing protein</fullName>
    </recommendedName>
</protein>
<evidence type="ECO:0000313" key="7">
    <source>
        <dbReference type="EMBL" id="OGK42440.1"/>
    </source>
</evidence>
<comment type="caution">
    <text evidence="7">The sequence shown here is derived from an EMBL/GenBank/DDBJ whole genome shotgun (WGS) entry which is preliminary data.</text>
</comment>
<dbReference type="Gene3D" id="3.50.50.60">
    <property type="entry name" value="FAD/NAD(P)-binding domain"/>
    <property type="match status" value="3"/>
</dbReference>
<dbReference type="Proteomes" id="UP000177698">
    <property type="component" value="Unassembled WGS sequence"/>
</dbReference>
<dbReference type="EMBL" id="MGAG01000002">
    <property type="protein sequence ID" value="OGK42440.1"/>
    <property type="molecule type" value="Genomic_DNA"/>
</dbReference>
<evidence type="ECO:0000256" key="3">
    <source>
        <dbReference type="ARBA" id="ARBA00023002"/>
    </source>
</evidence>
<evidence type="ECO:0000256" key="2">
    <source>
        <dbReference type="ARBA" id="ARBA00022827"/>
    </source>
</evidence>
<dbReference type="InterPro" id="IPR023753">
    <property type="entry name" value="FAD/NAD-binding_dom"/>
</dbReference>
<keyword evidence="3" id="KW-0560">Oxidoreductase</keyword>
<evidence type="ECO:0000313" key="8">
    <source>
        <dbReference type="Proteomes" id="UP000177698"/>
    </source>
</evidence>
<organism evidence="7 8">
    <name type="scientific">Candidatus Roizmanbacteria bacterium RIFCSPLOWO2_01_FULL_37_12</name>
    <dbReference type="NCBI Taxonomy" id="1802056"/>
    <lineage>
        <taxon>Bacteria</taxon>
        <taxon>Candidatus Roizmaniibacteriota</taxon>
    </lineage>
</organism>
<gene>
    <name evidence="7" type="ORF">A2954_01190</name>
</gene>
<keyword evidence="4" id="KW-1015">Disulfide bond</keyword>
<dbReference type="SUPFAM" id="SSF51905">
    <property type="entry name" value="FAD/NAD(P)-binding domain"/>
    <property type="match status" value="1"/>
</dbReference>
<dbReference type="PROSITE" id="PS00573">
    <property type="entry name" value="PYRIDINE_REDOX_2"/>
    <property type="match status" value="1"/>
</dbReference>
<proteinExistence type="predicted"/>
<reference evidence="7 8" key="1">
    <citation type="journal article" date="2016" name="Nat. Commun.">
        <title>Thousands of microbial genomes shed light on interconnected biogeochemical processes in an aquifer system.</title>
        <authorList>
            <person name="Anantharaman K."/>
            <person name="Brown C.T."/>
            <person name="Hug L.A."/>
            <person name="Sharon I."/>
            <person name="Castelle C.J."/>
            <person name="Probst A.J."/>
            <person name="Thomas B.C."/>
            <person name="Singh A."/>
            <person name="Wilkins M.J."/>
            <person name="Karaoz U."/>
            <person name="Brodie E.L."/>
            <person name="Williams K.H."/>
            <person name="Hubbard S.S."/>
            <person name="Banfield J.F."/>
        </authorList>
    </citation>
    <scope>NUCLEOTIDE SEQUENCE [LARGE SCALE GENOMIC DNA]</scope>
</reference>
<keyword evidence="5" id="KW-0676">Redox-active center</keyword>
<dbReference type="PANTHER" id="PTHR48105">
    <property type="entry name" value="THIOREDOXIN REDUCTASE 1-RELATED-RELATED"/>
    <property type="match status" value="1"/>
</dbReference>